<evidence type="ECO:0000256" key="1">
    <source>
        <dbReference type="ARBA" id="ARBA00005898"/>
    </source>
</evidence>
<comment type="PTM">
    <text evidence="4">Carboxylation is probably crucial for Mg(2+) binding and, consequently, for the gamma-phosphate positioning of ATP.</text>
</comment>
<feature type="binding site" evidence="4">
    <location>
        <position position="215"/>
    </location>
    <ligand>
        <name>UDP-N-acetyl-alpha-D-muramoyl-L-alanyl-D-glutamate</name>
        <dbReference type="ChEBI" id="CHEBI:83900"/>
    </ligand>
</feature>
<dbReference type="AlphaFoldDB" id="A0A923IX27"/>
<evidence type="ECO:0000256" key="2">
    <source>
        <dbReference type="ARBA" id="ARBA00022618"/>
    </source>
</evidence>
<comment type="function">
    <text evidence="4">Catalyzes the addition of an amino acid to the nucleotide precursor UDP-N-acetylmuramoyl-L-alanyl-D-glutamate (UMAG) in the biosynthesis of bacterial cell-wall peptidoglycan.</text>
</comment>
<dbReference type="InterPro" id="IPR036565">
    <property type="entry name" value="Mur-like_cat_sf"/>
</dbReference>
<feature type="binding site" evidence="4">
    <location>
        <begin position="138"/>
        <end position="144"/>
    </location>
    <ligand>
        <name>ATP</name>
        <dbReference type="ChEBI" id="CHEBI:30616"/>
    </ligand>
</feature>
<dbReference type="Gene3D" id="3.40.1390.10">
    <property type="entry name" value="MurE/MurF, N-terminal domain"/>
    <property type="match status" value="1"/>
</dbReference>
<feature type="modified residue" description="N6-carboxylysine" evidence="4">
    <location>
        <position position="247"/>
    </location>
</feature>
<keyword evidence="4 5" id="KW-0133">Cell shape</keyword>
<dbReference type="Gene3D" id="3.90.190.20">
    <property type="entry name" value="Mur ligase, C-terminal domain"/>
    <property type="match status" value="1"/>
</dbReference>
<evidence type="ECO:0000256" key="4">
    <source>
        <dbReference type="HAMAP-Rule" id="MF_00208"/>
    </source>
</evidence>
<comment type="cofactor">
    <cofactor evidence="4">
        <name>Mg(2+)</name>
        <dbReference type="ChEBI" id="CHEBI:18420"/>
    </cofactor>
</comment>
<feature type="domain" description="Mur ligase C-terminal" evidence="6">
    <location>
        <begin position="362"/>
        <end position="495"/>
    </location>
</feature>
<sequence length="527" mass="56486">MTSVVDIRPAVAPLPLPRALEGVSIEALFGPSGEPIALEDAGAVEVRGVTVSSNDCDRDWIFVAIPGLTQHGVRFAHAAKTAGAAVLVTDAEGANIARGMSLGLPIVVCSDPRSATAAIARTVYGSPASRLTTMAVTGTNGKTTTSFLMRAALGVHHPDASLCGTVETRIGDLRFRSDQTTAESPVVERFLASTLEKGLGAAVVETSSHALSFGRVDGIVFDVVGFTNLQHDHLDYYGDMESYFAAKKSLFTPEHSARGVVCVDDEWGRRLASEAGVPVTTVAALSTGDADWRVEDIHPERSIGRTVFTLVDPDGDGHRVAMPILGEVNVQNTAVAIVAAVQLGYPVDDVIRAVEGAEQIPGRMEKVNPEPGAQPLVIVDYAHTPEALEWTLRSTRELTAGRLHIVFGTDGDRDASKREILAAIAAREADVLWVTDENPRTEDPQRIRDYLLRGVAAVRPGLEDVTEIRTCRRDAVRRAILAADAGDTVIITGKGAEWYQDIEGIKHEYNDVPVAREVLAYDVRSHL</sequence>
<protein>
    <recommendedName>
        <fullName evidence="4">UDP-N-acetylmuramyl-tripeptide synthetase</fullName>
        <ecNumber evidence="4">6.3.2.-</ecNumber>
    </recommendedName>
    <alternativeName>
        <fullName evidence="4">UDP-MurNAc-tripeptide synthetase</fullName>
    </alternativeName>
</protein>
<dbReference type="GO" id="GO:0051301">
    <property type="term" value="P:cell division"/>
    <property type="evidence" value="ECO:0007669"/>
    <property type="project" value="UniProtKB-KW"/>
</dbReference>
<dbReference type="InterPro" id="IPR036615">
    <property type="entry name" value="Mur_ligase_C_dom_sf"/>
</dbReference>
<gene>
    <name evidence="4" type="primary">murE</name>
    <name evidence="8" type="ORF">HD592_001237</name>
</gene>
<evidence type="ECO:0000313" key="8">
    <source>
        <dbReference type="EMBL" id="MBB6334672.1"/>
    </source>
</evidence>
<dbReference type="InterPro" id="IPR035911">
    <property type="entry name" value="MurE/MurF_N"/>
</dbReference>
<comment type="subcellular location">
    <subcellularLocation>
        <location evidence="4 5">Cytoplasm</location>
    </subcellularLocation>
</comment>
<proteinExistence type="inferred from homology"/>
<dbReference type="Gene3D" id="3.40.1190.10">
    <property type="entry name" value="Mur-like, catalytic domain"/>
    <property type="match status" value="1"/>
</dbReference>
<dbReference type="GO" id="GO:0005737">
    <property type="term" value="C:cytoplasm"/>
    <property type="evidence" value="ECO:0007669"/>
    <property type="project" value="UniProtKB-SubCell"/>
</dbReference>
<keyword evidence="2 4" id="KW-0132">Cell division</keyword>
<feature type="binding site" evidence="4">
    <location>
        <position position="53"/>
    </location>
    <ligand>
        <name>UDP-N-acetyl-alpha-D-muramoyl-L-alanyl-D-glutamate</name>
        <dbReference type="ChEBI" id="CHEBI:83900"/>
    </ligand>
</feature>
<comment type="similarity">
    <text evidence="1 4">Belongs to the MurCDEF family. MurE subfamily.</text>
</comment>
<name>A0A923IX27_9ACTO</name>
<evidence type="ECO:0000313" key="9">
    <source>
        <dbReference type="Proteomes" id="UP000617426"/>
    </source>
</evidence>
<keyword evidence="4 5" id="KW-0573">Peptidoglycan synthesis</keyword>
<feature type="domain" description="Mur ligase central" evidence="7">
    <location>
        <begin position="136"/>
        <end position="340"/>
    </location>
</feature>
<dbReference type="NCBIfam" id="NF001126">
    <property type="entry name" value="PRK00139.1-4"/>
    <property type="match status" value="1"/>
</dbReference>
<dbReference type="RefSeq" id="WP_184452568.1">
    <property type="nucleotide sequence ID" value="NZ_JACHMK010000001.1"/>
</dbReference>
<dbReference type="PANTHER" id="PTHR23135">
    <property type="entry name" value="MUR LIGASE FAMILY MEMBER"/>
    <property type="match status" value="1"/>
</dbReference>
<reference evidence="8" key="1">
    <citation type="submission" date="2020-08" db="EMBL/GenBank/DDBJ databases">
        <title>Sequencing the genomes of 1000 actinobacteria strains.</title>
        <authorList>
            <person name="Klenk H.-P."/>
        </authorList>
    </citation>
    <scope>NUCLEOTIDE SEQUENCE</scope>
    <source>
        <strain evidence="8">DSM 10695</strain>
    </source>
</reference>
<feature type="binding site" evidence="4">
    <location>
        <position position="179"/>
    </location>
    <ligand>
        <name>UDP-N-acetyl-alpha-D-muramoyl-L-alanyl-D-glutamate</name>
        <dbReference type="ChEBI" id="CHEBI:83900"/>
    </ligand>
</feature>
<evidence type="ECO:0000256" key="3">
    <source>
        <dbReference type="ARBA" id="ARBA00023306"/>
    </source>
</evidence>
<dbReference type="Pfam" id="PF02875">
    <property type="entry name" value="Mur_ligase_C"/>
    <property type="match status" value="1"/>
</dbReference>
<dbReference type="NCBIfam" id="TIGR01085">
    <property type="entry name" value="murE"/>
    <property type="match status" value="1"/>
</dbReference>
<dbReference type="InterPro" id="IPR013221">
    <property type="entry name" value="Mur_ligase_cen"/>
</dbReference>
<dbReference type="InterPro" id="IPR005761">
    <property type="entry name" value="UDP-N-AcMur-Glu-dNH2Pim_ligase"/>
</dbReference>
<dbReference type="Pfam" id="PF08245">
    <property type="entry name" value="Mur_ligase_M"/>
    <property type="match status" value="1"/>
</dbReference>
<comment type="pathway">
    <text evidence="4 5">Cell wall biogenesis; peptidoglycan biosynthesis.</text>
</comment>
<dbReference type="EC" id="6.3.2.-" evidence="4"/>
<keyword evidence="3 4" id="KW-0131">Cell cycle</keyword>
<dbReference type="InterPro" id="IPR004101">
    <property type="entry name" value="Mur_ligase_C"/>
</dbReference>
<dbReference type="GO" id="GO:0071555">
    <property type="term" value="P:cell wall organization"/>
    <property type="evidence" value="ECO:0007669"/>
    <property type="project" value="UniProtKB-KW"/>
</dbReference>
<dbReference type="GO" id="GO:0000287">
    <property type="term" value="F:magnesium ion binding"/>
    <property type="evidence" value="ECO:0007669"/>
    <property type="project" value="UniProtKB-UniRule"/>
</dbReference>
<comment type="caution">
    <text evidence="4">Lacks conserved residue(s) required for the propagation of feature annotation.</text>
</comment>
<dbReference type="SUPFAM" id="SSF53623">
    <property type="entry name" value="MurD-like peptide ligases, catalytic domain"/>
    <property type="match status" value="1"/>
</dbReference>
<dbReference type="SUPFAM" id="SSF53244">
    <property type="entry name" value="MurD-like peptide ligases, peptide-binding domain"/>
    <property type="match status" value="1"/>
</dbReference>
<feature type="binding site" evidence="4">
    <location>
        <position position="207"/>
    </location>
    <ligand>
        <name>UDP-N-acetyl-alpha-D-muramoyl-L-alanyl-D-glutamate</name>
        <dbReference type="ChEBI" id="CHEBI:83900"/>
    </ligand>
</feature>
<keyword evidence="4" id="KW-0460">Magnesium</keyword>
<evidence type="ECO:0000259" key="6">
    <source>
        <dbReference type="Pfam" id="PF02875"/>
    </source>
</evidence>
<evidence type="ECO:0000259" key="7">
    <source>
        <dbReference type="Pfam" id="PF08245"/>
    </source>
</evidence>
<keyword evidence="9" id="KW-1185">Reference proteome</keyword>
<keyword evidence="4" id="KW-0067">ATP-binding</keyword>
<dbReference type="SUPFAM" id="SSF63418">
    <property type="entry name" value="MurE/MurF N-terminal domain"/>
    <property type="match status" value="1"/>
</dbReference>
<comment type="caution">
    <text evidence="8">The sequence shown here is derived from an EMBL/GenBank/DDBJ whole genome shotgun (WGS) entry which is preliminary data.</text>
</comment>
<dbReference type="GO" id="GO:0009252">
    <property type="term" value="P:peptidoglycan biosynthetic process"/>
    <property type="evidence" value="ECO:0007669"/>
    <property type="project" value="UniProtKB-UniRule"/>
</dbReference>
<dbReference type="PANTHER" id="PTHR23135:SF4">
    <property type="entry name" value="UDP-N-ACETYLMURAMOYL-L-ALANYL-D-GLUTAMATE--2,6-DIAMINOPIMELATE LIGASE MURE HOMOLOG, CHLOROPLASTIC"/>
    <property type="match status" value="1"/>
</dbReference>
<accession>A0A923IX27</accession>
<dbReference type="Proteomes" id="UP000617426">
    <property type="component" value="Unassembled WGS sequence"/>
</dbReference>
<dbReference type="GO" id="GO:0008360">
    <property type="term" value="P:regulation of cell shape"/>
    <property type="evidence" value="ECO:0007669"/>
    <property type="project" value="UniProtKB-KW"/>
</dbReference>
<keyword evidence="4 8" id="KW-0436">Ligase</keyword>
<organism evidence="8 9">
    <name type="scientific">Schaalia hyovaginalis</name>
    <dbReference type="NCBI Taxonomy" id="29316"/>
    <lineage>
        <taxon>Bacteria</taxon>
        <taxon>Bacillati</taxon>
        <taxon>Actinomycetota</taxon>
        <taxon>Actinomycetes</taxon>
        <taxon>Actinomycetales</taxon>
        <taxon>Actinomycetaceae</taxon>
        <taxon>Schaalia</taxon>
    </lineage>
</organism>
<dbReference type="EMBL" id="JACHMK010000001">
    <property type="protein sequence ID" value="MBB6334672.1"/>
    <property type="molecule type" value="Genomic_DNA"/>
</dbReference>
<dbReference type="GO" id="GO:0005524">
    <property type="term" value="F:ATP binding"/>
    <property type="evidence" value="ECO:0007669"/>
    <property type="project" value="UniProtKB-UniRule"/>
</dbReference>
<dbReference type="GO" id="GO:0016881">
    <property type="term" value="F:acid-amino acid ligase activity"/>
    <property type="evidence" value="ECO:0007669"/>
    <property type="project" value="UniProtKB-UniRule"/>
</dbReference>
<keyword evidence="4" id="KW-0963">Cytoplasm</keyword>
<dbReference type="HAMAP" id="MF_00208">
    <property type="entry name" value="MurE"/>
    <property type="match status" value="1"/>
</dbReference>
<evidence type="ECO:0000256" key="5">
    <source>
        <dbReference type="RuleBase" id="RU004135"/>
    </source>
</evidence>
<feature type="binding site" evidence="4">
    <location>
        <begin position="180"/>
        <end position="181"/>
    </location>
    <ligand>
        <name>UDP-N-acetyl-alpha-D-muramoyl-L-alanyl-D-glutamate</name>
        <dbReference type="ChEBI" id="CHEBI:83900"/>
    </ligand>
</feature>
<keyword evidence="4" id="KW-0547">Nucleotide-binding</keyword>
<keyword evidence="4 5" id="KW-0961">Cell wall biogenesis/degradation</keyword>